<keyword evidence="3" id="KW-1185">Reference proteome</keyword>
<dbReference type="EMBL" id="JBFTWV010000041">
    <property type="protein sequence ID" value="KAL2794805.1"/>
    <property type="molecule type" value="Genomic_DNA"/>
</dbReference>
<evidence type="ECO:0000313" key="3">
    <source>
        <dbReference type="Proteomes" id="UP001610563"/>
    </source>
</evidence>
<dbReference type="InterPro" id="IPR016181">
    <property type="entry name" value="Acyl_CoA_acyltransferase"/>
</dbReference>
<organism evidence="2 3">
    <name type="scientific">Aspergillus keveii</name>
    <dbReference type="NCBI Taxonomy" id="714993"/>
    <lineage>
        <taxon>Eukaryota</taxon>
        <taxon>Fungi</taxon>
        <taxon>Dikarya</taxon>
        <taxon>Ascomycota</taxon>
        <taxon>Pezizomycotina</taxon>
        <taxon>Eurotiomycetes</taxon>
        <taxon>Eurotiomycetidae</taxon>
        <taxon>Eurotiales</taxon>
        <taxon>Aspergillaceae</taxon>
        <taxon>Aspergillus</taxon>
        <taxon>Aspergillus subgen. Nidulantes</taxon>
    </lineage>
</organism>
<dbReference type="PANTHER" id="PTHR42791">
    <property type="entry name" value="GNAT FAMILY ACETYLTRANSFERASE"/>
    <property type="match status" value="1"/>
</dbReference>
<dbReference type="PANTHER" id="PTHR42791:SF17">
    <property type="entry name" value="ACETYLTRANSFERASE, GNAT FAMILY FAMILY (AFU_ORTHOLOGUE AFUA_8G05690)"/>
    <property type="match status" value="1"/>
</dbReference>
<dbReference type="Gene3D" id="3.40.630.30">
    <property type="match status" value="1"/>
</dbReference>
<proteinExistence type="predicted"/>
<dbReference type="Pfam" id="PF00583">
    <property type="entry name" value="Acetyltransf_1"/>
    <property type="match status" value="1"/>
</dbReference>
<comment type="caution">
    <text evidence="2">The sequence shown here is derived from an EMBL/GenBank/DDBJ whole genome shotgun (WGS) entry which is preliminary data.</text>
</comment>
<dbReference type="InterPro" id="IPR000182">
    <property type="entry name" value="GNAT_dom"/>
</dbReference>
<dbReference type="Proteomes" id="UP001610563">
    <property type="component" value="Unassembled WGS sequence"/>
</dbReference>
<name>A0ABR4G862_9EURO</name>
<accession>A0ABR4G862</accession>
<dbReference type="InterPro" id="IPR052523">
    <property type="entry name" value="Trichothecene_AcTrans"/>
</dbReference>
<dbReference type="SUPFAM" id="SSF55729">
    <property type="entry name" value="Acyl-CoA N-acyltransferases (Nat)"/>
    <property type="match status" value="1"/>
</dbReference>
<evidence type="ECO:0000313" key="2">
    <source>
        <dbReference type="EMBL" id="KAL2794805.1"/>
    </source>
</evidence>
<reference evidence="2 3" key="1">
    <citation type="submission" date="2024-07" db="EMBL/GenBank/DDBJ databases">
        <title>Section-level genome sequencing and comparative genomics of Aspergillus sections Usti and Cavernicolus.</title>
        <authorList>
            <consortium name="Lawrence Berkeley National Laboratory"/>
            <person name="Nybo J.L."/>
            <person name="Vesth T.C."/>
            <person name="Theobald S."/>
            <person name="Frisvad J.C."/>
            <person name="Larsen T.O."/>
            <person name="Kjaerboelling I."/>
            <person name="Rothschild-Mancinelli K."/>
            <person name="Lyhne E.K."/>
            <person name="Kogle M.E."/>
            <person name="Barry K."/>
            <person name="Clum A."/>
            <person name="Na H."/>
            <person name="Ledsgaard L."/>
            <person name="Lin J."/>
            <person name="Lipzen A."/>
            <person name="Kuo A."/>
            <person name="Riley R."/>
            <person name="Mondo S."/>
            <person name="Labutti K."/>
            <person name="Haridas S."/>
            <person name="Pangalinan J."/>
            <person name="Salamov A.A."/>
            <person name="Simmons B.A."/>
            <person name="Magnuson J.K."/>
            <person name="Chen J."/>
            <person name="Drula E."/>
            <person name="Henrissat B."/>
            <person name="Wiebenga A."/>
            <person name="Lubbers R.J."/>
            <person name="Gomes A.C."/>
            <person name="Makela M.R."/>
            <person name="Stajich J."/>
            <person name="Grigoriev I.V."/>
            <person name="Mortensen U.H."/>
            <person name="De Vries R.P."/>
            <person name="Baker S.E."/>
            <person name="Andersen M.R."/>
        </authorList>
    </citation>
    <scope>NUCLEOTIDE SEQUENCE [LARGE SCALE GENOMIC DNA]</scope>
    <source>
        <strain evidence="2 3">CBS 209.92</strain>
    </source>
</reference>
<evidence type="ECO:0000259" key="1">
    <source>
        <dbReference type="PROSITE" id="PS51186"/>
    </source>
</evidence>
<protein>
    <submittedName>
        <fullName evidence="2">Acyl-CoA N-acyltransferase</fullName>
    </submittedName>
</protein>
<feature type="domain" description="N-acetyltransferase" evidence="1">
    <location>
        <begin position="59"/>
        <end position="211"/>
    </location>
</feature>
<dbReference type="PROSITE" id="PS51186">
    <property type="entry name" value="GNAT"/>
    <property type="match status" value="1"/>
</dbReference>
<sequence>MSLAILPALLPDLPQIHDVYFLAFKDEPILDILYPTGIADRKAYDQGIAQYRHVDRAGYVIKCVDASTGAVIGMAQWDVFWHPDAETEGWTRPGDIPWLEGKDKERCLGFLGRLWDIREGYFGGRRHVFLSHIAVHPSHQRRGAGRLLVQWGMDLADQLRIPAYAEASKSGHALYKKMGWECLRHEKIEISNNNGDDSMKEIDIPLMVYMPRAAGGVRFEEWVRRGYAEF</sequence>
<gene>
    <name evidence="2" type="ORF">BJX66DRAFT_325143</name>
</gene>
<dbReference type="CDD" id="cd04301">
    <property type="entry name" value="NAT_SF"/>
    <property type="match status" value="1"/>
</dbReference>